<proteinExistence type="predicted"/>
<evidence type="ECO:0008006" key="2">
    <source>
        <dbReference type="Google" id="ProtNLM"/>
    </source>
</evidence>
<dbReference type="AlphaFoldDB" id="A0A7S2A0I5"/>
<dbReference type="PANTHER" id="PTHR32301:SF6">
    <property type="entry name" value="GOLVESIN-RELATED"/>
    <property type="match status" value="1"/>
</dbReference>
<dbReference type="EMBL" id="HBGO01030289">
    <property type="protein sequence ID" value="CAD9354283.1"/>
    <property type="molecule type" value="Transcribed_RNA"/>
</dbReference>
<dbReference type="Gene3D" id="3.40.50.300">
    <property type="entry name" value="P-loop containing nucleotide triphosphate hydrolases"/>
    <property type="match status" value="1"/>
</dbReference>
<accession>A0A7S2A0I5</accession>
<name>A0A7S2A0I5_TRICV</name>
<protein>
    <recommendedName>
        <fullName evidence="2">Sulfotransferase domain-containing protein</fullName>
    </recommendedName>
</protein>
<dbReference type="InterPro" id="IPR053259">
    <property type="entry name" value="Golvesin-related_Golgi"/>
</dbReference>
<reference evidence="1" key="1">
    <citation type="submission" date="2021-01" db="EMBL/GenBank/DDBJ databases">
        <authorList>
            <person name="Corre E."/>
            <person name="Pelletier E."/>
            <person name="Niang G."/>
            <person name="Scheremetjew M."/>
            <person name="Finn R."/>
            <person name="Kale V."/>
            <person name="Holt S."/>
            <person name="Cochrane G."/>
            <person name="Meng A."/>
            <person name="Brown T."/>
            <person name="Cohen L."/>
        </authorList>
    </citation>
    <scope>NUCLEOTIDE SEQUENCE</scope>
    <source>
        <strain evidence="1">Grunow 1884</strain>
    </source>
</reference>
<evidence type="ECO:0000313" key="1">
    <source>
        <dbReference type="EMBL" id="CAD9354283.1"/>
    </source>
</evidence>
<sequence>MQKRRQRHLPGRIKPNAYNVKNRTAEAKRPRCQRFHQILFDGSKLEIMRNWSKQTRSCASVLAAGLGLLFLSDKITSDSRILFNPEGSGTLRRALSEGGAQTYRRLIGHVNNYDTTQDLTLPDFYSNFANVWEPLIDSDQAILWYVAKTGGNTFTKILCHCLHVTIASKMAAMVEGGLDGTSLTKKSDPLIGSFVNVDVSTSDGITKAKAWNLVPSGMADVIVTQHLAGSSELFSPTNRGRLFVFLRQPIKRCTESFYYRQRATWESNYDKELAAMSIEGYADSNKFVENYITRSLINKVVVDVTGADVALAKDILRRKFFIGLAEPQWYEFTIVKLEKYFGWWDEHQVLTNLTTNYCHNKQVVEGGHFGSHPKLEPRSRPYAKIGVRNWADIELYAYAKKLFHDQTVLV</sequence>
<gene>
    <name evidence="1" type="ORF">OSIN01602_LOCUS17386</name>
</gene>
<dbReference type="PANTHER" id="PTHR32301">
    <property type="entry name" value="COUNTIN RECEPTOR CNR3-RELATED"/>
    <property type="match status" value="1"/>
</dbReference>
<dbReference type="InterPro" id="IPR027417">
    <property type="entry name" value="P-loop_NTPase"/>
</dbReference>
<organism evidence="1">
    <name type="scientific">Trieres chinensis</name>
    <name type="common">Marine centric diatom</name>
    <name type="synonym">Odontella sinensis</name>
    <dbReference type="NCBI Taxonomy" id="1514140"/>
    <lineage>
        <taxon>Eukaryota</taxon>
        <taxon>Sar</taxon>
        <taxon>Stramenopiles</taxon>
        <taxon>Ochrophyta</taxon>
        <taxon>Bacillariophyta</taxon>
        <taxon>Mediophyceae</taxon>
        <taxon>Biddulphiophycidae</taxon>
        <taxon>Eupodiscales</taxon>
        <taxon>Parodontellaceae</taxon>
        <taxon>Trieres</taxon>
    </lineage>
</organism>